<gene>
    <name evidence="3" type="ORF">BB934_01515</name>
</gene>
<dbReference type="AlphaFoldDB" id="A0A1B2EAP8"/>
<proteinExistence type="predicted"/>
<name>A0A1B2EAP8_9HYPH</name>
<feature type="domain" description="Plastocyanin-like" evidence="2">
    <location>
        <begin position="61"/>
        <end position="164"/>
    </location>
</feature>
<sequence length="457" mass="48772">MHDPQATREPVSMITRRAVTAGLAATLIGLPRPGRSQTSSGAVLTAKPAPMKLRADAAGDADVWSFDGSPSPVVKARQGEQLRLVLRNETPLPLSLHFHGVRGPNAMDGVGGLTQEPVATGKSHEYRFTPPDAGTFLIRPCVLGGSAEPLERGLSGLLIVEGPNPPQVDRDLALVIDDWRLNDDGSLAAFEKPAEAAPAGRLGSWLSVNGAATPQRIEAPPGGRLRLRLANACNARAMRLRFDRLKAYVIAIDGQPASGTFEPLRASLPFAPGTRYDLLVDLASEAGATGTVTAMIGDGMPLAEIVAAGEKRPALPDVAPLPPNPRLPDAIRLQNATRKDVTIKGDPKAPNAPWTFNGAVGKPSGVPLVKVKRGTPVVLTLVNQTALMQPLHLHGHCFRLLHALDDGWEPYFLDTVQVPENKTIRIAFVADNPGKWLLASTVMERFDAGLWTWIEVT</sequence>
<dbReference type="PANTHER" id="PTHR11709">
    <property type="entry name" value="MULTI-COPPER OXIDASE"/>
    <property type="match status" value="1"/>
</dbReference>
<feature type="domain" description="Plastocyanin-like" evidence="1">
    <location>
        <begin position="325"/>
        <end position="455"/>
    </location>
</feature>
<evidence type="ECO:0000313" key="3">
    <source>
        <dbReference type="EMBL" id="ANY77056.1"/>
    </source>
</evidence>
<accession>A0A1B2EAP8</accession>
<reference evidence="3" key="1">
    <citation type="submission" date="2016-07" db="EMBL/GenBank/DDBJ databases">
        <title>Microvirga ossetica sp. nov. a new species of rhizobia isolated from root nodules of the legume species Vicia alpestris Steven originated from North Ossetia region in the Caucasus.</title>
        <authorList>
            <person name="Safronova V.I."/>
            <person name="Kuznetsova I.G."/>
            <person name="Sazanova A.L."/>
            <person name="Belimov A."/>
            <person name="Andronov E."/>
            <person name="Osledkin Y.S."/>
            <person name="Onishchuk O.P."/>
            <person name="Kurchak O.N."/>
            <person name="Shaposhnikov A.I."/>
            <person name="Willems A."/>
            <person name="Tikhonovich I.A."/>
        </authorList>
    </citation>
    <scope>NUCLEOTIDE SEQUENCE [LARGE SCALE GENOMIC DNA]</scope>
    <source>
        <strain evidence="3">V5/3M</strain>
    </source>
</reference>
<evidence type="ECO:0000259" key="1">
    <source>
        <dbReference type="Pfam" id="PF07731"/>
    </source>
</evidence>
<dbReference type="KEGG" id="moc:BB934_01515"/>
<dbReference type="InterPro" id="IPR011706">
    <property type="entry name" value="Cu-oxidase_C"/>
</dbReference>
<dbReference type="EMBL" id="CP016616">
    <property type="protein sequence ID" value="ANY77056.1"/>
    <property type="molecule type" value="Genomic_DNA"/>
</dbReference>
<evidence type="ECO:0000259" key="2">
    <source>
        <dbReference type="Pfam" id="PF07732"/>
    </source>
</evidence>
<dbReference type="SUPFAM" id="SSF49503">
    <property type="entry name" value="Cupredoxins"/>
    <property type="match status" value="3"/>
</dbReference>
<dbReference type="InterPro" id="IPR011707">
    <property type="entry name" value="Cu-oxidase-like_N"/>
</dbReference>
<dbReference type="Gene3D" id="2.60.40.420">
    <property type="entry name" value="Cupredoxins - blue copper proteins"/>
    <property type="match status" value="3"/>
</dbReference>
<dbReference type="InterPro" id="IPR045087">
    <property type="entry name" value="Cu-oxidase_fam"/>
</dbReference>
<dbReference type="GO" id="GO:0030288">
    <property type="term" value="C:outer membrane-bounded periplasmic space"/>
    <property type="evidence" value="ECO:0007669"/>
    <property type="project" value="TreeGrafter"/>
</dbReference>
<dbReference type="PANTHER" id="PTHR11709:SF2">
    <property type="entry name" value="MULTICOPPER OXIDASE LPR1"/>
    <property type="match status" value="1"/>
</dbReference>
<dbReference type="InterPro" id="IPR008972">
    <property type="entry name" value="Cupredoxin"/>
</dbReference>
<dbReference type="GO" id="GO:0016491">
    <property type="term" value="F:oxidoreductase activity"/>
    <property type="evidence" value="ECO:0007669"/>
    <property type="project" value="InterPro"/>
</dbReference>
<protein>
    <submittedName>
        <fullName evidence="3">Copper oxidase</fullName>
    </submittedName>
</protein>
<dbReference type="Pfam" id="PF07731">
    <property type="entry name" value="Cu-oxidase_2"/>
    <property type="match status" value="1"/>
</dbReference>
<dbReference type="GO" id="GO:0005507">
    <property type="term" value="F:copper ion binding"/>
    <property type="evidence" value="ECO:0007669"/>
    <property type="project" value="InterPro"/>
</dbReference>
<dbReference type="Pfam" id="PF07732">
    <property type="entry name" value="Cu-oxidase_3"/>
    <property type="match status" value="1"/>
</dbReference>
<organism evidence="3">
    <name type="scientific">Microvirga ossetica</name>
    <dbReference type="NCBI Taxonomy" id="1882682"/>
    <lineage>
        <taxon>Bacteria</taxon>
        <taxon>Pseudomonadati</taxon>
        <taxon>Pseudomonadota</taxon>
        <taxon>Alphaproteobacteria</taxon>
        <taxon>Hyphomicrobiales</taxon>
        <taxon>Methylobacteriaceae</taxon>
        <taxon>Microvirga</taxon>
    </lineage>
</organism>